<dbReference type="Pfam" id="PF00385">
    <property type="entry name" value="Chromo"/>
    <property type="match status" value="1"/>
</dbReference>
<feature type="domain" description="Chromo" evidence="3">
    <location>
        <begin position="163"/>
        <end position="221"/>
    </location>
</feature>
<keyword evidence="2" id="KW-0539">Nucleus</keyword>
<dbReference type="SUPFAM" id="SSF54160">
    <property type="entry name" value="Chromo domain-like"/>
    <property type="match status" value="2"/>
</dbReference>
<sequence>MKCPAKPCDEEHLAEEMEEHQLTCVEPWGFGKAISNVSFMMKSRNSIWVGVGRSDRVDREDACLFILYIVSNVDPKVDLKESFATRFVTHLKLRGNEGRHTMSWTGTSPFIYENRDTVLAAKQCMILNIDPEEIRYLEMDIIFSSMASHPQPSPNDNGQGQLYAVDRVIRKKKGDDGKPIYLIKWTGYPMDESTWEPEENLTQALITDFHKREAGKRRRNRQMRTGTLPTEQMEMPDGGEERMQVEEIRDGLKDMNGDRFYLAKLMNVNEPVLIPTGVAETKFPDAVMKFHEEKYDWAPLRNAKSSCIIM</sequence>
<protein>
    <recommendedName>
        <fullName evidence="3">Chromo domain-containing protein</fullName>
    </recommendedName>
</protein>
<evidence type="ECO:0000259" key="3">
    <source>
        <dbReference type="PROSITE" id="PS50013"/>
    </source>
</evidence>
<comment type="subcellular location">
    <subcellularLocation>
        <location evidence="1">Nucleus</location>
    </subcellularLocation>
</comment>
<proteinExistence type="predicted"/>
<dbReference type="PROSITE" id="PS00598">
    <property type="entry name" value="CHROMO_1"/>
    <property type="match status" value="1"/>
</dbReference>
<gene>
    <name evidence="4" type="ORF">ODALV1_LOCUS12101</name>
</gene>
<evidence type="ECO:0000313" key="4">
    <source>
        <dbReference type="EMBL" id="CAL8105547.1"/>
    </source>
</evidence>
<dbReference type="CDD" id="cd00024">
    <property type="entry name" value="CD_CSD"/>
    <property type="match status" value="1"/>
</dbReference>
<comment type="caution">
    <text evidence="4">The sequence shown here is derived from an EMBL/GenBank/DDBJ whole genome shotgun (WGS) entry which is preliminary data.</text>
</comment>
<dbReference type="InterPro" id="IPR023779">
    <property type="entry name" value="Chromodomain_CS"/>
</dbReference>
<evidence type="ECO:0000313" key="5">
    <source>
        <dbReference type="Proteomes" id="UP001642540"/>
    </source>
</evidence>
<accession>A0ABP1QJP9</accession>
<dbReference type="InterPro" id="IPR000953">
    <property type="entry name" value="Chromo/chromo_shadow_dom"/>
</dbReference>
<dbReference type="SMART" id="SM00298">
    <property type="entry name" value="CHROMO"/>
    <property type="match status" value="1"/>
</dbReference>
<dbReference type="Pfam" id="PF01393">
    <property type="entry name" value="Chromo_shadow"/>
    <property type="match status" value="1"/>
</dbReference>
<dbReference type="EMBL" id="CAXLJM020000036">
    <property type="protein sequence ID" value="CAL8105547.1"/>
    <property type="molecule type" value="Genomic_DNA"/>
</dbReference>
<evidence type="ECO:0000256" key="2">
    <source>
        <dbReference type="ARBA" id="ARBA00023242"/>
    </source>
</evidence>
<reference evidence="4 5" key="1">
    <citation type="submission" date="2024-08" db="EMBL/GenBank/DDBJ databases">
        <authorList>
            <person name="Cucini C."/>
            <person name="Frati F."/>
        </authorList>
    </citation>
    <scope>NUCLEOTIDE SEQUENCE [LARGE SCALE GENOMIC DNA]</scope>
</reference>
<organism evidence="4 5">
    <name type="scientific">Orchesella dallaii</name>
    <dbReference type="NCBI Taxonomy" id="48710"/>
    <lineage>
        <taxon>Eukaryota</taxon>
        <taxon>Metazoa</taxon>
        <taxon>Ecdysozoa</taxon>
        <taxon>Arthropoda</taxon>
        <taxon>Hexapoda</taxon>
        <taxon>Collembola</taxon>
        <taxon>Entomobryomorpha</taxon>
        <taxon>Entomobryoidea</taxon>
        <taxon>Orchesellidae</taxon>
        <taxon>Orchesellinae</taxon>
        <taxon>Orchesella</taxon>
    </lineage>
</organism>
<dbReference type="PROSITE" id="PS50013">
    <property type="entry name" value="CHROMO_2"/>
    <property type="match status" value="1"/>
</dbReference>
<dbReference type="InterPro" id="IPR051219">
    <property type="entry name" value="Heterochromatin_chromo-domain"/>
</dbReference>
<name>A0ABP1QJP9_9HEXA</name>
<dbReference type="Gene3D" id="2.40.50.40">
    <property type="match status" value="2"/>
</dbReference>
<dbReference type="InterPro" id="IPR008251">
    <property type="entry name" value="Chromo_shadow_dom"/>
</dbReference>
<dbReference type="InterPro" id="IPR023780">
    <property type="entry name" value="Chromo_domain"/>
</dbReference>
<keyword evidence="5" id="KW-1185">Reference proteome</keyword>
<dbReference type="Proteomes" id="UP001642540">
    <property type="component" value="Unassembled WGS sequence"/>
</dbReference>
<evidence type="ECO:0000256" key="1">
    <source>
        <dbReference type="ARBA" id="ARBA00004123"/>
    </source>
</evidence>
<dbReference type="InterPro" id="IPR016197">
    <property type="entry name" value="Chromo-like_dom_sf"/>
</dbReference>
<dbReference type="PANTHER" id="PTHR22812">
    <property type="entry name" value="CHROMOBOX PROTEIN"/>
    <property type="match status" value="1"/>
</dbReference>